<dbReference type="PANTHER" id="PTHR43712:SF15">
    <property type="entry name" value="MONODICTYPHENONE CLUSTER TRANSCRIPTIONAL COACTIVATOR MDPA"/>
    <property type="match status" value="1"/>
</dbReference>
<evidence type="ECO:0000313" key="1">
    <source>
        <dbReference type="EMBL" id="POS77642.1"/>
    </source>
</evidence>
<name>A0A2P5I560_DIAHE</name>
<keyword evidence="2" id="KW-1185">Reference proteome</keyword>
<dbReference type="Gene3D" id="3.40.50.150">
    <property type="entry name" value="Vaccinia Virus protein VP39"/>
    <property type="match status" value="1"/>
</dbReference>
<dbReference type="EMBL" id="MAVT02000252">
    <property type="protein sequence ID" value="POS77642.1"/>
    <property type="molecule type" value="Genomic_DNA"/>
</dbReference>
<dbReference type="STRING" id="158607.A0A2P5I560"/>
<dbReference type="InterPro" id="IPR036388">
    <property type="entry name" value="WH-like_DNA-bd_sf"/>
</dbReference>
<dbReference type="AlphaFoldDB" id="A0A2P5I560"/>
<protein>
    <recommendedName>
        <fullName evidence="3">O-methyltransferase</fullName>
    </recommendedName>
</protein>
<dbReference type="Gene3D" id="1.10.10.10">
    <property type="entry name" value="Winged helix-like DNA-binding domain superfamily/Winged helix DNA-binding domain"/>
    <property type="match status" value="1"/>
</dbReference>
<dbReference type="InterPro" id="IPR029063">
    <property type="entry name" value="SAM-dependent_MTases_sf"/>
</dbReference>
<dbReference type="PANTHER" id="PTHR43712">
    <property type="entry name" value="PUTATIVE (AFU_ORTHOLOGUE AFUA_4G14580)-RELATED"/>
    <property type="match status" value="1"/>
</dbReference>
<dbReference type="Proteomes" id="UP000094444">
    <property type="component" value="Unassembled WGS sequence"/>
</dbReference>
<evidence type="ECO:0008006" key="3">
    <source>
        <dbReference type="Google" id="ProtNLM"/>
    </source>
</evidence>
<reference evidence="1" key="1">
    <citation type="submission" date="2017-09" db="EMBL/GenBank/DDBJ databases">
        <title>Polyketide synthases of a Diaporthe helianthi virulent isolate.</title>
        <authorList>
            <person name="Baroncelli R."/>
        </authorList>
    </citation>
    <scope>NUCLEOTIDE SEQUENCE [LARGE SCALE GENOMIC DNA]</scope>
    <source>
        <strain evidence="1">7/96</strain>
    </source>
</reference>
<evidence type="ECO:0000313" key="2">
    <source>
        <dbReference type="Proteomes" id="UP000094444"/>
    </source>
</evidence>
<dbReference type="OrthoDB" id="2410195at2759"/>
<dbReference type="SUPFAM" id="SSF46785">
    <property type="entry name" value="Winged helix' DNA-binding domain"/>
    <property type="match status" value="1"/>
</dbReference>
<organism evidence="1 2">
    <name type="scientific">Diaporthe helianthi</name>
    <dbReference type="NCBI Taxonomy" id="158607"/>
    <lineage>
        <taxon>Eukaryota</taxon>
        <taxon>Fungi</taxon>
        <taxon>Dikarya</taxon>
        <taxon>Ascomycota</taxon>
        <taxon>Pezizomycotina</taxon>
        <taxon>Sordariomycetes</taxon>
        <taxon>Sordariomycetidae</taxon>
        <taxon>Diaporthales</taxon>
        <taxon>Diaporthaceae</taxon>
        <taxon>Diaporthe</taxon>
    </lineage>
</organism>
<accession>A0A2P5I560</accession>
<sequence length="452" mass="48922">MSINFNQLTACANEVAAHAETLAALCGNGESDTFLGRQAPPSATAGKLTQQEEDVRRSIITSTAKLQAMVMSPAELLQNLACQNQVLACLQWLCEFQILAYIPLNNSASLEDIAELASVPRSHLARIVPMTAAVGFLQEPQLGHVAHTPLSSQFVMKPSCHDAAKFLAGAAAPAAMNMVKAMRMFGANSSSPAHSAYNAWQGTTMPFAVMCEQQPQWRRQWPAFLQHVMAEREVSGVELLQSLGCFEGLDSSSAVSVVEIGAETIERASVLGKQYPHASFTVQMIRAGAVDSFHLSNNRTSGSAPSDMEMQTNGRITAYYRAIGTPQLVRDASIYILDLSSIGLGRSTQQIVSELLAHKEILRANGNSCLVMLSHLVPGRGSIPPEEEMMARLRDLSLFQLSNQQLLDTSELSELVHSIHDATGRLAVVKKICSPRGDAAAIEVRYRPFQSS</sequence>
<gene>
    <name evidence="1" type="ORF">DHEL01_v203948</name>
</gene>
<dbReference type="InterPro" id="IPR036390">
    <property type="entry name" value="WH_DNA-bd_sf"/>
</dbReference>
<comment type="caution">
    <text evidence="1">The sequence shown here is derived from an EMBL/GenBank/DDBJ whole genome shotgun (WGS) entry which is preliminary data.</text>
</comment>
<dbReference type="InParanoid" id="A0A2P5I560"/>
<proteinExistence type="predicted"/>